<gene>
    <name evidence="3" type="primary">TDEL0A04260</name>
    <name evidence="3" type="ORF">TDEL_0A04260</name>
</gene>
<reference evidence="3 4" key="1">
    <citation type="journal article" date="2011" name="Proc. Natl. Acad. Sci. U.S.A.">
        <title>Evolutionary erosion of yeast sex chromosomes by mating-type switching accidents.</title>
        <authorList>
            <person name="Gordon J.L."/>
            <person name="Armisen D."/>
            <person name="Proux-Wera E."/>
            <person name="Oheigeartaigh S.S."/>
            <person name="Byrne K.P."/>
            <person name="Wolfe K.H."/>
        </authorList>
    </citation>
    <scope>NUCLEOTIDE SEQUENCE [LARGE SCALE GENOMIC DNA]</scope>
    <source>
        <strain evidence="4">ATCC 10662 / CBS 1146 / NBRC 0425 / NCYC 2629 / NRRL Y-866</strain>
    </source>
</reference>
<dbReference type="FunCoup" id="G8ZMB4">
    <property type="interactions" value="33"/>
</dbReference>
<evidence type="ECO:0000313" key="3">
    <source>
        <dbReference type="EMBL" id="CCE89758.1"/>
    </source>
</evidence>
<dbReference type="Pfam" id="PF15463">
    <property type="entry name" value="ECM11"/>
    <property type="match status" value="1"/>
</dbReference>
<dbReference type="GeneID" id="11503314"/>
<dbReference type="RefSeq" id="XP_003678969.1">
    <property type="nucleotide sequence ID" value="XM_003678921.1"/>
</dbReference>
<proteinExistence type="predicted"/>
<dbReference type="Proteomes" id="UP000005627">
    <property type="component" value="Chromosome 1"/>
</dbReference>
<dbReference type="eggNOG" id="ENOG502S4IU">
    <property type="taxonomic scope" value="Eukaryota"/>
</dbReference>
<evidence type="ECO:0000259" key="2">
    <source>
        <dbReference type="Pfam" id="PF15463"/>
    </source>
</evidence>
<organism evidence="3 4">
    <name type="scientific">Torulaspora delbrueckii</name>
    <name type="common">Yeast</name>
    <name type="synonym">Candida colliculosa</name>
    <dbReference type="NCBI Taxonomy" id="4950"/>
    <lineage>
        <taxon>Eukaryota</taxon>
        <taxon>Fungi</taxon>
        <taxon>Dikarya</taxon>
        <taxon>Ascomycota</taxon>
        <taxon>Saccharomycotina</taxon>
        <taxon>Saccharomycetes</taxon>
        <taxon>Saccharomycetales</taxon>
        <taxon>Saccharomycetaceae</taxon>
        <taxon>Torulaspora</taxon>
    </lineage>
</organism>
<feature type="region of interest" description="Disordered" evidence="1">
    <location>
        <begin position="1"/>
        <end position="47"/>
    </location>
</feature>
<dbReference type="EMBL" id="HE616742">
    <property type="protein sequence ID" value="CCE89758.1"/>
    <property type="molecule type" value="Genomic_DNA"/>
</dbReference>
<dbReference type="KEGG" id="tdl:TDEL_0A04260"/>
<dbReference type="AlphaFoldDB" id="G8ZMB4"/>
<dbReference type="OrthoDB" id="4056678at2759"/>
<feature type="domain" description="Extracellular mutant protein 11 C-terminal" evidence="2">
    <location>
        <begin position="165"/>
        <end position="271"/>
    </location>
</feature>
<evidence type="ECO:0000256" key="1">
    <source>
        <dbReference type="SAM" id="MobiDB-lite"/>
    </source>
</evidence>
<protein>
    <recommendedName>
        <fullName evidence="2">Extracellular mutant protein 11 C-terminal domain-containing protein</fullName>
    </recommendedName>
</protein>
<feature type="compositionally biased region" description="Polar residues" evidence="1">
    <location>
        <begin position="12"/>
        <end position="24"/>
    </location>
</feature>
<name>G8ZMB4_TORDE</name>
<evidence type="ECO:0000313" key="4">
    <source>
        <dbReference type="Proteomes" id="UP000005627"/>
    </source>
</evidence>
<sequence>MTSIKSEPHSDTPLTFSNVQNDLGVQSRDLDGKAANATSDSRPALGSKKVNVAIGKKEPSKELKKHIFEEFLLSPGRVGTATASSYSSKDKPLVKQEPEYSKGLIHEGTETPIKRQTNVVEAANSSKKKKLNTAEKFKKVIPANDIMDTTRQQFENPGLYSPIRKLLYESNKDYGKTSDQHLFRDLEHESERNFCQEASRWPMVEWIEHGQVLLKEHTNLIGQLVQQRIELSHKFQAITTIINERAEALNNQGEILDEKMIKIENLGKEILDII</sequence>
<feature type="compositionally biased region" description="Basic and acidic residues" evidence="1">
    <location>
        <begin position="1"/>
        <end position="10"/>
    </location>
</feature>
<dbReference type="InParanoid" id="G8ZMB4"/>
<dbReference type="HOGENOM" id="CLU_076692_0_0_1"/>
<dbReference type="InterPro" id="IPR029178">
    <property type="entry name" value="Ecm11_C"/>
</dbReference>
<keyword evidence="4" id="KW-1185">Reference proteome</keyword>
<accession>G8ZMB4</accession>